<accession>A0A0M8K866</accession>
<keyword evidence="2" id="KW-1003">Cell membrane</keyword>
<feature type="transmembrane region" description="Helical" evidence="6">
    <location>
        <begin position="263"/>
        <end position="284"/>
    </location>
</feature>
<evidence type="ECO:0000256" key="2">
    <source>
        <dbReference type="ARBA" id="ARBA00022475"/>
    </source>
</evidence>
<protein>
    <recommendedName>
        <fullName evidence="7">Major facilitator superfamily (MFS) profile domain-containing protein</fullName>
    </recommendedName>
</protein>
<dbReference type="Gene3D" id="1.20.1250.20">
    <property type="entry name" value="MFS general substrate transporter like domains"/>
    <property type="match status" value="1"/>
</dbReference>
<dbReference type="InterPro" id="IPR011701">
    <property type="entry name" value="MFS"/>
</dbReference>
<keyword evidence="3 6" id="KW-0812">Transmembrane</keyword>
<evidence type="ECO:0000313" key="9">
    <source>
        <dbReference type="Proteomes" id="UP000037784"/>
    </source>
</evidence>
<reference evidence="8 9" key="1">
    <citation type="journal article" date="2015" name="Genome Announc.">
        <title>Draft Genome Sequence of a Heterotrophic Facultative Anaerobic Thermophilic Bacterium, Ardenticatena maritima Strain 110ST.</title>
        <authorList>
            <person name="Kawaichi S."/>
            <person name="Yoshida T."/>
            <person name="Sako Y."/>
            <person name="Nakamura R."/>
        </authorList>
    </citation>
    <scope>NUCLEOTIDE SEQUENCE [LARGE SCALE GENOMIC DNA]</scope>
    <source>
        <strain evidence="8 9">110S</strain>
    </source>
</reference>
<evidence type="ECO:0000256" key="5">
    <source>
        <dbReference type="ARBA" id="ARBA00023136"/>
    </source>
</evidence>
<dbReference type="PROSITE" id="PS50850">
    <property type="entry name" value="MFS"/>
    <property type="match status" value="1"/>
</dbReference>
<dbReference type="PANTHER" id="PTHR43124">
    <property type="entry name" value="PURINE EFFLUX PUMP PBUE"/>
    <property type="match status" value="1"/>
</dbReference>
<feature type="transmembrane region" description="Helical" evidence="6">
    <location>
        <begin position="350"/>
        <end position="374"/>
    </location>
</feature>
<evidence type="ECO:0000256" key="3">
    <source>
        <dbReference type="ARBA" id="ARBA00022692"/>
    </source>
</evidence>
<name>A0A0M8K866_9CHLR</name>
<dbReference type="Pfam" id="PF07690">
    <property type="entry name" value="MFS_1"/>
    <property type="match status" value="1"/>
</dbReference>
<feature type="transmembrane region" description="Helical" evidence="6">
    <location>
        <begin position="380"/>
        <end position="399"/>
    </location>
</feature>
<evidence type="ECO:0000313" key="8">
    <source>
        <dbReference type="EMBL" id="GAP62439.1"/>
    </source>
</evidence>
<dbReference type="PANTHER" id="PTHR43124:SF3">
    <property type="entry name" value="CHLORAMPHENICOL EFFLUX PUMP RV0191"/>
    <property type="match status" value="1"/>
</dbReference>
<gene>
    <name evidence="8" type="ORF">ARMA_0862</name>
</gene>
<keyword evidence="5 6" id="KW-0472">Membrane</keyword>
<comment type="caution">
    <text evidence="8">The sequence shown here is derived from an EMBL/GenBank/DDBJ whole genome shotgun (WGS) entry which is preliminary data.</text>
</comment>
<feature type="transmembrane region" description="Helical" evidence="6">
    <location>
        <begin position="291"/>
        <end position="312"/>
    </location>
</feature>
<dbReference type="EMBL" id="BBZA01000057">
    <property type="protein sequence ID" value="GAP62439.1"/>
    <property type="molecule type" value="Genomic_DNA"/>
</dbReference>
<feature type="domain" description="Major facilitator superfamily (MFS) profile" evidence="7">
    <location>
        <begin position="21"/>
        <end position="402"/>
    </location>
</feature>
<evidence type="ECO:0000256" key="6">
    <source>
        <dbReference type="SAM" id="Phobius"/>
    </source>
</evidence>
<sequence>MLHGLAMMEQQNHPTTHFWREISVIFIARLWLSAGSRIVYPFLGPLSNGLGLSVEQTGALVTLRTLAGFAAPVLAPLSDTYGRRRIMAITLTIGAVTFAMLALLPHPWVAAIAFLGLGLALTAFGPAMYAYIGDRVPYAKRGTITGLNELSWALAWLIGVPMSTWLITRYSWRAPWLVLAALTVGGAVLVQRLPPPAKHASDAHAPQAFNGRALLALWRSLWRLPTVRWLFLGAFFLSAAIETPFIVYGVWLQNLHTISLATLGFASTFFGIAEGAAEIASALFTDRVGKIRSVILGLLLLVGAFLALPTVAGRSLTAAVFILSLALFGFEFGIVSLLPVASEVVPTQRAAVVGLIGMGLQMGRTMGGFLGSWLWQWEQFTIHMSAATVFAISSLFCIWRIRHAVHHWEHDEAQS</sequence>
<evidence type="ECO:0000256" key="4">
    <source>
        <dbReference type="ARBA" id="ARBA00022989"/>
    </source>
</evidence>
<dbReference type="InParanoid" id="A0A0M8K866"/>
<dbReference type="InterPro" id="IPR036259">
    <property type="entry name" value="MFS_trans_sf"/>
</dbReference>
<dbReference type="InterPro" id="IPR020846">
    <property type="entry name" value="MFS_dom"/>
</dbReference>
<feature type="transmembrane region" description="Helical" evidence="6">
    <location>
        <begin position="110"/>
        <end position="129"/>
    </location>
</feature>
<keyword evidence="4 6" id="KW-1133">Transmembrane helix</keyword>
<reference evidence="9" key="2">
    <citation type="submission" date="2015-08" db="EMBL/GenBank/DDBJ databases">
        <title>Draft Genome Sequence of a Heterotrophic Facultative Anaerobic Bacterium Ardenticatena maritima Strain 110S.</title>
        <authorList>
            <person name="Kawaichi S."/>
            <person name="Yoshida T."/>
            <person name="Sako Y."/>
            <person name="Nakamura R."/>
        </authorList>
    </citation>
    <scope>NUCLEOTIDE SEQUENCE [LARGE SCALE GENOMIC DNA]</scope>
    <source>
        <strain evidence="9">110S</strain>
    </source>
</reference>
<dbReference type="SUPFAM" id="SSF103473">
    <property type="entry name" value="MFS general substrate transporter"/>
    <property type="match status" value="1"/>
</dbReference>
<proteinExistence type="predicted"/>
<evidence type="ECO:0000259" key="7">
    <source>
        <dbReference type="PROSITE" id="PS50850"/>
    </source>
</evidence>
<feature type="transmembrane region" description="Helical" evidence="6">
    <location>
        <begin position="229"/>
        <end position="251"/>
    </location>
</feature>
<dbReference type="Proteomes" id="UP000037784">
    <property type="component" value="Unassembled WGS sequence"/>
</dbReference>
<organism evidence="8 9">
    <name type="scientific">Ardenticatena maritima</name>
    <dbReference type="NCBI Taxonomy" id="872965"/>
    <lineage>
        <taxon>Bacteria</taxon>
        <taxon>Bacillati</taxon>
        <taxon>Chloroflexota</taxon>
        <taxon>Ardenticatenia</taxon>
        <taxon>Ardenticatenales</taxon>
        <taxon>Ardenticatenaceae</taxon>
        <taxon>Ardenticatena</taxon>
    </lineage>
</organism>
<feature type="transmembrane region" description="Helical" evidence="6">
    <location>
        <begin position="318"/>
        <end position="338"/>
    </location>
</feature>
<feature type="transmembrane region" description="Helical" evidence="6">
    <location>
        <begin position="86"/>
        <end position="104"/>
    </location>
</feature>
<dbReference type="GO" id="GO:0005886">
    <property type="term" value="C:plasma membrane"/>
    <property type="evidence" value="ECO:0007669"/>
    <property type="project" value="UniProtKB-SubCell"/>
</dbReference>
<dbReference type="FunCoup" id="A0A0M8K866">
    <property type="interactions" value="96"/>
</dbReference>
<feature type="transmembrane region" description="Helical" evidence="6">
    <location>
        <begin position="174"/>
        <end position="190"/>
    </location>
</feature>
<dbReference type="InterPro" id="IPR050189">
    <property type="entry name" value="MFS_Efflux_Transporters"/>
</dbReference>
<dbReference type="GO" id="GO:0022857">
    <property type="term" value="F:transmembrane transporter activity"/>
    <property type="evidence" value="ECO:0007669"/>
    <property type="project" value="InterPro"/>
</dbReference>
<evidence type="ECO:0000256" key="1">
    <source>
        <dbReference type="ARBA" id="ARBA00004651"/>
    </source>
</evidence>
<dbReference type="AlphaFoldDB" id="A0A0M8K866"/>
<keyword evidence="9" id="KW-1185">Reference proteome</keyword>
<dbReference type="STRING" id="872965.SE16_06520"/>
<feature type="transmembrane region" description="Helical" evidence="6">
    <location>
        <begin position="150"/>
        <end position="168"/>
    </location>
</feature>
<comment type="subcellular location">
    <subcellularLocation>
        <location evidence="1">Cell membrane</location>
        <topology evidence="1">Multi-pass membrane protein</topology>
    </subcellularLocation>
</comment>